<dbReference type="EMBL" id="CMVM020000246">
    <property type="status" value="NOT_ANNOTATED_CDS"/>
    <property type="molecule type" value="Genomic_DNA"/>
</dbReference>
<protein>
    <submittedName>
        <fullName evidence="2">Uncharacterized protein</fullName>
    </submittedName>
</protein>
<keyword evidence="1" id="KW-0732">Signal</keyword>
<dbReference type="EnsemblMetazoa" id="OVOC8089.1">
    <property type="protein sequence ID" value="OVOC8089.1"/>
    <property type="gene ID" value="WBGene00244898"/>
</dbReference>
<evidence type="ECO:0000313" key="3">
    <source>
        <dbReference type="Proteomes" id="UP000024404"/>
    </source>
</evidence>
<organism evidence="2 3">
    <name type="scientific">Onchocerca volvulus</name>
    <dbReference type="NCBI Taxonomy" id="6282"/>
    <lineage>
        <taxon>Eukaryota</taxon>
        <taxon>Metazoa</taxon>
        <taxon>Ecdysozoa</taxon>
        <taxon>Nematoda</taxon>
        <taxon>Chromadorea</taxon>
        <taxon>Rhabditida</taxon>
        <taxon>Spirurina</taxon>
        <taxon>Spiruromorpha</taxon>
        <taxon>Filarioidea</taxon>
        <taxon>Onchocercidae</taxon>
        <taxon>Onchocerca</taxon>
    </lineage>
</organism>
<evidence type="ECO:0000313" key="2">
    <source>
        <dbReference type="EnsemblMetazoa" id="OVOC8089.1"/>
    </source>
</evidence>
<dbReference type="AlphaFoldDB" id="A0A8R1U0B9"/>
<evidence type="ECO:0000256" key="1">
    <source>
        <dbReference type="SAM" id="SignalP"/>
    </source>
</evidence>
<reference evidence="3" key="1">
    <citation type="submission" date="2013-10" db="EMBL/GenBank/DDBJ databases">
        <title>Genome sequencing of Onchocerca volvulus.</title>
        <authorList>
            <person name="Cotton J."/>
            <person name="Tsai J."/>
            <person name="Stanley E."/>
            <person name="Tracey A."/>
            <person name="Holroyd N."/>
            <person name="Lustigman S."/>
            <person name="Berriman M."/>
        </authorList>
    </citation>
    <scope>NUCLEOTIDE SEQUENCE</scope>
</reference>
<dbReference type="Proteomes" id="UP000024404">
    <property type="component" value="Unassembled WGS sequence"/>
</dbReference>
<proteinExistence type="predicted"/>
<reference evidence="2" key="2">
    <citation type="submission" date="2022-06" db="UniProtKB">
        <authorList>
            <consortium name="EnsemblMetazoa"/>
        </authorList>
    </citation>
    <scope>IDENTIFICATION</scope>
</reference>
<accession>A0A8R1U0B9</accession>
<sequence length="101" mass="11581">MVLTVRATIVISLLECTKAVLFVNEAVIILLSESYVKFHRFRQTSGCQSSYSSSFISNRQHKLAEPTFFFKPSIKSRQSVSVGEVIDHLKQEKFHNAIEFR</sequence>
<feature type="chain" id="PRO_5035944245" evidence="1">
    <location>
        <begin position="20"/>
        <end position="101"/>
    </location>
</feature>
<name>A0A8R1U0B9_ONCVO</name>
<feature type="signal peptide" evidence="1">
    <location>
        <begin position="1"/>
        <end position="19"/>
    </location>
</feature>
<keyword evidence="3" id="KW-1185">Reference proteome</keyword>